<dbReference type="Proteomes" id="UP001386955">
    <property type="component" value="Unassembled WGS sequence"/>
</dbReference>
<dbReference type="EMBL" id="JAYMYS010000005">
    <property type="protein sequence ID" value="KAK7391074.1"/>
    <property type="molecule type" value="Genomic_DNA"/>
</dbReference>
<proteinExistence type="predicted"/>
<evidence type="ECO:0000313" key="2">
    <source>
        <dbReference type="EMBL" id="KAK7391074.1"/>
    </source>
</evidence>
<organism evidence="2 3">
    <name type="scientific">Psophocarpus tetragonolobus</name>
    <name type="common">Winged bean</name>
    <name type="synonym">Dolichos tetragonolobus</name>
    <dbReference type="NCBI Taxonomy" id="3891"/>
    <lineage>
        <taxon>Eukaryota</taxon>
        <taxon>Viridiplantae</taxon>
        <taxon>Streptophyta</taxon>
        <taxon>Embryophyta</taxon>
        <taxon>Tracheophyta</taxon>
        <taxon>Spermatophyta</taxon>
        <taxon>Magnoliopsida</taxon>
        <taxon>eudicotyledons</taxon>
        <taxon>Gunneridae</taxon>
        <taxon>Pentapetalae</taxon>
        <taxon>rosids</taxon>
        <taxon>fabids</taxon>
        <taxon>Fabales</taxon>
        <taxon>Fabaceae</taxon>
        <taxon>Papilionoideae</taxon>
        <taxon>50 kb inversion clade</taxon>
        <taxon>NPAAA clade</taxon>
        <taxon>indigoferoid/millettioid clade</taxon>
        <taxon>Phaseoleae</taxon>
        <taxon>Psophocarpus</taxon>
    </lineage>
</organism>
<keyword evidence="3" id="KW-1185">Reference proteome</keyword>
<protein>
    <submittedName>
        <fullName evidence="2">Uncharacterized protein</fullName>
    </submittedName>
</protein>
<sequence length="79" mass="9277">MLNPLLVLLKKRGRKEEDKKEGERERKKLTAVQLKMKGFGVGCVRRKEDDDDVARHANTRSFQADTPSRELRTRLRRIT</sequence>
<name>A0AAN9XG76_PSOTE</name>
<accession>A0AAN9XG76</accession>
<dbReference type="AlphaFoldDB" id="A0AAN9XG76"/>
<evidence type="ECO:0000313" key="3">
    <source>
        <dbReference type="Proteomes" id="UP001386955"/>
    </source>
</evidence>
<feature type="region of interest" description="Disordered" evidence="1">
    <location>
        <begin position="49"/>
        <end position="79"/>
    </location>
</feature>
<gene>
    <name evidence="2" type="ORF">VNO78_19414</name>
</gene>
<evidence type="ECO:0000256" key="1">
    <source>
        <dbReference type="SAM" id="MobiDB-lite"/>
    </source>
</evidence>
<reference evidence="2 3" key="1">
    <citation type="submission" date="2024-01" db="EMBL/GenBank/DDBJ databases">
        <title>The genomes of 5 underutilized Papilionoideae crops provide insights into root nodulation and disease resistanc.</title>
        <authorList>
            <person name="Jiang F."/>
        </authorList>
    </citation>
    <scope>NUCLEOTIDE SEQUENCE [LARGE SCALE GENOMIC DNA]</scope>
    <source>
        <strain evidence="2">DUOXIRENSHENG_FW03</strain>
        <tissue evidence="2">Leaves</tissue>
    </source>
</reference>
<comment type="caution">
    <text evidence="2">The sequence shown here is derived from an EMBL/GenBank/DDBJ whole genome shotgun (WGS) entry which is preliminary data.</text>
</comment>